<dbReference type="InterPro" id="IPR050176">
    <property type="entry name" value="LTTR"/>
</dbReference>
<name>A0ABT6B4C7_9BURK</name>
<evidence type="ECO:0000259" key="6">
    <source>
        <dbReference type="PROSITE" id="PS50931"/>
    </source>
</evidence>
<evidence type="ECO:0000313" key="8">
    <source>
        <dbReference type="Proteomes" id="UP001216674"/>
    </source>
</evidence>
<organism evidence="7 8">
    <name type="scientific">Cupriavidus basilensis</name>
    <dbReference type="NCBI Taxonomy" id="68895"/>
    <lineage>
        <taxon>Bacteria</taxon>
        <taxon>Pseudomonadati</taxon>
        <taxon>Pseudomonadota</taxon>
        <taxon>Betaproteobacteria</taxon>
        <taxon>Burkholderiales</taxon>
        <taxon>Burkholderiaceae</taxon>
        <taxon>Cupriavidus</taxon>
    </lineage>
</organism>
<dbReference type="InterPro" id="IPR036390">
    <property type="entry name" value="WH_DNA-bd_sf"/>
</dbReference>
<dbReference type="InterPro" id="IPR000847">
    <property type="entry name" value="LysR_HTH_N"/>
</dbReference>
<dbReference type="RefSeq" id="WP_276269371.1">
    <property type="nucleotide sequence ID" value="NZ_JARJLM010000702.1"/>
</dbReference>
<feature type="domain" description="HTH lysR-type" evidence="6">
    <location>
        <begin position="9"/>
        <end position="66"/>
    </location>
</feature>
<keyword evidence="5" id="KW-1133">Transmembrane helix</keyword>
<keyword evidence="2" id="KW-0805">Transcription regulation</keyword>
<accession>A0ABT6B4C7</accession>
<evidence type="ECO:0000256" key="2">
    <source>
        <dbReference type="ARBA" id="ARBA00023015"/>
    </source>
</evidence>
<evidence type="ECO:0000256" key="3">
    <source>
        <dbReference type="ARBA" id="ARBA00023125"/>
    </source>
</evidence>
<evidence type="ECO:0000256" key="4">
    <source>
        <dbReference type="ARBA" id="ARBA00023163"/>
    </source>
</evidence>
<protein>
    <submittedName>
        <fullName evidence="7">LysR family transcriptional regulator</fullName>
    </submittedName>
</protein>
<proteinExistence type="inferred from homology"/>
<keyword evidence="3" id="KW-0238">DNA-binding</keyword>
<evidence type="ECO:0000313" key="7">
    <source>
        <dbReference type="EMBL" id="MDF3839725.1"/>
    </source>
</evidence>
<dbReference type="SUPFAM" id="SSF46785">
    <property type="entry name" value="Winged helix' DNA-binding domain"/>
    <property type="match status" value="1"/>
</dbReference>
<keyword evidence="8" id="KW-1185">Reference proteome</keyword>
<evidence type="ECO:0000256" key="1">
    <source>
        <dbReference type="ARBA" id="ARBA00009437"/>
    </source>
</evidence>
<reference evidence="7 8" key="1">
    <citation type="submission" date="2023-03" db="EMBL/GenBank/DDBJ databases">
        <title>Draft assemblies of triclosan tolerant bacteria isolated from returned activated sludge.</title>
        <authorList>
            <person name="Van Hamelsveld S."/>
        </authorList>
    </citation>
    <scope>NUCLEOTIDE SEQUENCE [LARGE SCALE GENOMIC DNA]</scope>
    <source>
        <strain evidence="7 8">GW210010_S58</strain>
    </source>
</reference>
<dbReference type="InterPro" id="IPR005119">
    <property type="entry name" value="LysR_subst-bd"/>
</dbReference>
<dbReference type="InterPro" id="IPR036388">
    <property type="entry name" value="WH-like_DNA-bd_sf"/>
</dbReference>
<dbReference type="Proteomes" id="UP001216674">
    <property type="component" value="Unassembled WGS sequence"/>
</dbReference>
<sequence>MIAKTQYRMSPGDLEVTLALVRGGSLATAAERLGVDASAVFRSLQRIERGLGRLLFERTRSGYLATELATQLAEHAEQMEVALEAARSSVEAAPAPISGTVRITTTDTVLHGLVAPALRSLQKAHPQLSYELHTGNGLASLTRRDADIAVQATKRPPQHLVGKHIGPIRVALYAAKRGSVTKFAEVEAGRADWIAPDDALPEHPSVVWRKRYFPKAAPRYRVNSILSVLELAALGLGVGIVPLFLADGRSDVVHLTEPLDKCETDLWLLTHPESRHLRRVETCCRSAAMSARLLV</sequence>
<keyword evidence="4" id="KW-0804">Transcription</keyword>
<dbReference type="Gene3D" id="3.40.190.290">
    <property type="match status" value="1"/>
</dbReference>
<dbReference type="PROSITE" id="PS50931">
    <property type="entry name" value="HTH_LYSR"/>
    <property type="match status" value="1"/>
</dbReference>
<comment type="similarity">
    <text evidence="1">Belongs to the LysR transcriptional regulatory family.</text>
</comment>
<feature type="transmembrane region" description="Helical" evidence="5">
    <location>
        <begin position="225"/>
        <end position="245"/>
    </location>
</feature>
<comment type="caution">
    <text evidence="7">The sequence shown here is derived from an EMBL/GenBank/DDBJ whole genome shotgun (WGS) entry which is preliminary data.</text>
</comment>
<dbReference type="Pfam" id="PF03466">
    <property type="entry name" value="LysR_substrate"/>
    <property type="match status" value="1"/>
</dbReference>
<dbReference type="SUPFAM" id="SSF53850">
    <property type="entry name" value="Periplasmic binding protein-like II"/>
    <property type="match status" value="1"/>
</dbReference>
<gene>
    <name evidence="7" type="ORF">P3W85_43335</name>
</gene>
<dbReference type="Pfam" id="PF00126">
    <property type="entry name" value="HTH_1"/>
    <property type="match status" value="1"/>
</dbReference>
<evidence type="ECO:0000256" key="5">
    <source>
        <dbReference type="SAM" id="Phobius"/>
    </source>
</evidence>
<dbReference type="EMBL" id="JARJLM010000702">
    <property type="protein sequence ID" value="MDF3839725.1"/>
    <property type="molecule type" value="Genomic_DNA"/>
</dbReference>
<dbReference type="Gene3D" id="1.10.10.10">
    <property type="entry name" value="Winged helix-like DNA-binding domain superfamily/Winged helix DNA-binding domain"/>
    <property type="match status" value="1"/>
</dbReference>
<keyword evidence="5" id="KW-0472">Membrane</keyword>
<keyword evidence="5" id="KW-0812">Transmembrane</keyword>
<dbReference type="PANTHER" id="PTHR30579:SF3">
    <property type="entry name" value="TRANSCRIPTIONAL REGULATORY PROTEIN"/>
    <property type="match status" value="1"/>
</dbReference>
<dbReference type="PANTHER" id="PTHR30579">
    <property type="entry name" value="TRANSCRIPTIONAL REGULATOR"/>
    <property type="match status" value="1"/>
</dbReference>